<dbReference type="Pfam" id="PF00694">
    <property type="entry name" value="Aconitase_C"/>
    <property type="match status" value="1"/>
</dbReference>
<evidence type="ECO:0000256" key="2">
    <source>
        <dbReference type="ARBA" id="ARBA00002695"/>
    </source>
</evidence>
<keyword evidence="7" id="KW-0100">Branched-chain amino acid biosynthesis</keyword>
<proteinExistence type="inferred from homology"/>
<dbReference type="InterPro" id="IPR033940">
    <property type="entry name" value="IPMI_Swivel"/>
</dbReference>
<accession>A0A6B2R9E8</accession>
<dbReference type="InterPro" id="IPR000573">
    <property type="entry name" value="AconitaseA/IPMdHydase_ssu_swvl"/>
</dbReference>
<feature type="domain" description="Aconitase A/isopropylmalate dehydratase small subunit swivel" evidence="8">
    <location>
        <begin position="51"/>
        <end position="100"/>
    </location>
</feature>
<dbReference type="GO" id="GO:0009098">
    <property type="term" value="P:L-leucine biosynthetic process"/>
    <property type="evidence" value="ECO:0007669"/>
    <property type="project" value="UniProtKB-UniRule"/>
</dbReference>
<dbReference type="CDD" id="cd01577">
    <property type="entry name" value="IPMI_Swivel"/>
    <property type="match status" value="1"/>
</dbReference>
<keyword evidence="6 7" id="KW-0456">Lyase</keyword>
<comment type="pathway">
    <text evidence="3 7">Amino-acid biosynthesis; L-leucine biosynthesis; L-leucine from 3-methyl-2-oxobutanoate: step 2/4.</text>
</comment>
<dbReference type="HAMAP" id="MF_01032">
    <property type="entry name" value="LeuD_type2"/>
    <property type="match status" value="1"/>
</dbReference>
<dbReference type="EC" id="4.2.1.33" evidence="7"/>
<evidence type="ECO:0000259" key="8">
    <source>
        <dbReference type="Pfam" id="PF00694"/>
    </source>
</evidence>
<organism evidence="9">
    <name type="scientific">Sheuella amnicola</name>
    <dbReference type="NCBI Taxonomy" id="2707330"/>
    <lineage>
        <taxon>Bacteria</taxon>
        <taxon>Pseudomonadati</taxon>
        <taxon>Pseudomonadota</taxon>
        <taxon>Betaproteobacteria</taxon>
        <taxon>Burkholderiales</taxon>
        <taxon>Alcaligenaceae</taxon>
        <taxon>Sheuella</taxon>
    </lineage>
</organism>
<dbReference type="AlphaFoldDB" id="A0A6B2R9E8"/>
<sequence>MMSCGSIHLFGDHIDTDVILPGKYLNLYTPQDLGPHCMEGIDPSFSRRVKAGDILIGGKNFGTGSSREHAPIAIKAVGISCIVAVSFARIFYRNAINIGLPVFECPELVQAAVDGAAITADLKDGVFETAGVRYQAKAFPPYIQQIMETGGLVNFVRAQLR</sequence>
<protein>
    <recommendedName>
        <fullName evidence="7">3-isopropylmalate dehydratase small subunit</fullName>
        <ecNumber evidence="7">4.2.1.33</ecNumber>
    </recommendedName>
    <alternativeName>
        <fullName evidence="7">Alpha-IPM isomerase</fullName>
        <shortName evidence="7">IPMI</shortName>
    </alternativeName>
    <alternativeName>
        <fullName evidence="7">Isopropylmalate isomerase</fullName>
    </alternativeName>
</protein>
<name>A0A6B2R9E8_9BURK</name>
<dbReference type="RefSeq" id="WP_163655570.1">
    <property type="nucleotide sequence ID" value="NZ_JAAGRN010000008.1"/>
</dbReference>
<dbReference type="InterPro" id="IPR050075">
    <property type="entry name" value="LeuD"/>
</dbReference>
<evidence type="ECO:0000256" key="7">
    <source>
        <dbReference type="HAMAP-Rule" id="MF_01032"/>
    </source>
</evidence>
<reference evidence="9" key="1">
    <citation type="submission" date="2020-02" db="EMBL/GenBank/DDBJ databases">
        <authorList>
            <person name="Chen W.-M."/>
        </authorList>
    </citation>
    <scope>NUCLEOTIDE SEQUENCE</scope>
    <source>
        <strain evidence="9">NBD-18</strain>
    </source>
</reference>
<evidence type="ECO:0000256" key="4">
    <source>
        <dbReference type="ARBA" id="ARBA00009869"/>
    </source>
</evidence>
<dbReference type="GO" id="GO:0003861">
    <property type="term" value="F:3-isopropylmalate dehydratase activity"/>
    <property type="evidence" value="ECO:0007669"/>
    <property type="project" value="UniProtKB-UniRule"/>
</dbReference>
<evidence type="ECO:0000256" key="5">
    <source>
        <dbReference type="ARBA" id="ARBA00011271"/>
    </source>
</evidence>
<dbReference type="InterPro" id="IPR015928">
    <property type="entry name" value="Aconitase/3IPM_dehydase_swvl"/>
</dbReference>
<dbReference type="Gene3D" id="3.20.19.10">
    <property type="entry name" value="Aconitase, domain 4"/>
    <property type="match status" value="1"/>
</dbReference>
<comment type="function">
    <text evidence="2 7">Catalyzes the isomerization between 2-isopropylmalate and 3-isopropylmalate, via the formation of 2-isopropylmaleate.</text>
</comment>
<evidence type="ECO:0000256" key="6">
    <source>
        <dbReference type="ARBA" id="ARBA00023239"/>
    </source>
</evidence>
<evidence type="ECO:0000313" key="9">
    <source>
        <dbReference type="EMBL" id="NDY83895.1"/>
    </source>
</evidence>
<evidence type="ECO:0000256" key="1">
    <source>
        <dbReference type="ARBA" id="ARBA00000491"/>
    </source>
</evidence>
<gene>
    <name evidence="7" type="primary">leuD</name>
    <name evidence="9" type="ORF">G3I67_11705</name>
</gene>
<comment type="caution">
    <text evidence="9">The sequence shown here is derived from an EMBL/GenBank/DDBJ whole genome shotgun (WGS) entry which is preliminary data.</text>
</comment>
<comment type="catalytic activity">
    <reaction evidence="1 7">
        <text>(2R,3S)-3-isopropylmalate = (2S)-2-isopropylmalate</text>
        <dbReference type="Rhea" id="RHEA:32287"/>
        <dbReference type="ChEBI" id="CHEBI:1178"/>
        <dbReference type="ChEBI" id="CHEBI:35121"/>
        <dbReference type="EC" id="4.2.1.33"/>
    </reaction>
</comment>
<evidence type="ECO:0000256" key="3">
    <source>
        <dbReference type="ARBA" id="ARBA00004729"/>
    </source>
</evidence>
<dbReference type="InterPro" id="IPR011827">
    <property type="entry name" value="LeuD_type2/HacB/DmdB"/>
</dbReference>
<dbReference type="EMBL" id="JAAGRN010000008">
    <property type="protein sequence ID" value="NDY83895.1"/>
    <property type="molecule type" value="Genomic_DNA"/>
</dbReference>
<dbReference type="PANTHER" id="PTHR43345:SF2">
    <property type="entry name" value="3-ISOPROPYLMALATE DEHYDRATASE SMALL SUBUNIT 1"/>
    <property type="match status" value="1"/>
</dbReference>
<comment type="similarity">
    <text evidence="4 7">Belongs to the LeuD family. LeuD type 2 subfamily.</text>
</comment>
<dbReference type="UniPathway" id="UPA00048">
    <property type="reaction ID" value="UER00071"/>
</dbReference>
<keyword evidence="7" id="KW-0432">Leucine biosynthesis</keyword>
<comment type="subunit">
    <text evidence="5 7">Heterodimer of LeuC and LeuD.</text>
</comment>
<dbReference type="NCBIfam" id="TIGR02087">
    <property type="entry name" value="LEUD_arch"/>
    <property type="match status" value="1"/>
</dbReference>
<dbReference type="PANTHER" id="PTHR43345">
    <property type="entry name" value="3-ISOPROPYLMALATE DEHYDRATASE SMALL SUBUNIT 2-RELATED-RELATED"/>
    <property type="match status" value="1"/>
</dbReference>
<dbReference type="SUPFAM" id="SSF52016">
    <property type="entry name" value="LeuD/IlvD-like"/>
    <property type="match status" value="1"/>
</dbReference>
<keyword evidence="7" id="KW-0028">Amino-acid biosynthesis</keyword>